<dbReference type="SUPFAM" id="SSF53474">
    <property type="entry name" value="alpha/beta-Hydrolases"/>
    <property type="match status" value="1"/>
</dbReference>
<dbReference type="RefSeq" id="WP_089357830.1">
    <property type="nucleotide sequence ID" value="NZ_FZPD01000005.1"/>
</dbReference>
<keyword evidence="4" id="KW-1185">Reference proteome</keyword>
<dbReference type="GO" id="GO:0016020">
    <property type="term" value="C:membrane"/>
    <property type="evidence" value="ECO:0007669"/>
    <property type="project" value="TreeGrafter"/>
</dbReference>
<sequence length="317" mass="34962">MHINNLPSHALLACVIALYSCTSPSDKAENPVEPVNIYNGDVKIDYKSYGNGEIAVLFVHGWCINQTYWDSQVDALKSDYQVITMDLPGFGQSGMNKEKWTIEGYGEDVNALIDQLKLSNVVLVGHSMGGNVILESAVKNRKVIALIGVDNFKDVGSELTPEVQEQVDAFMVMLQENFKEIAPAYAEGSLFHSSTDSLVKKRVMEDFASSNPESAIGSLKALLDYGVKEQTLLSQLEQPLYLINSNASPTSREGLDSLGVSYQVLDIDSTGHYPMIEKPEVFNELLKKVLDRIEVKSQTISQLPSKNDSYDIQITAT</sequence>
<dbReference type="InterPro" id="IPR000073">
    <property type="entry name" value="AB_hydrolase_1"/>
</dbReference>
<reference evidence="3 4" key="1">
    <citation type="submission" date="2017-06" db="EMBL/GenBank/DDBJ databases">
        <authorList>
            <person name="Kim H.J."/>
            <person name="Triplett B.A."/>
        </authorList>
    </citation>
    <scope>NUCLEOTIDE SEQUENCE [LARGE SCALE GENOMIC DNA]</scope>
    <source>
        <strain evidence="3 4">DSM 19307</strain>
    </source>
</reference>
<dbReference type="PANTHER" id="PTHR43798:SF31">
    <property type="entry name" value="AB HYDROLASE SUPERFAMILY PROTEIN YCLE"/>
    <property type="match status" value="1"/>
</dbReference>
<dbReference type="InterPro" id="IPR050266">
    <property type="entry name" value="AB_hydrolase_sf"/>
</dbReference>
<gene>
    <name evidence="3" type="ORF">SAMN05421640_3154</name>
</gene>
<organism evidence="3 4">
    <name type="scientific">Ekhidna lutea</name>
    <dbReference type="NCBI Taxonomy" id="447679"/>
    <lineage>
        <taxon>Bacteria</taxon>
        <taxon>Pseudomonadati</taxon>
        <taxon>Bacteroidota</taxon>
        <taxon>Cytophagia</taxon>
        <taxon>Cytophagales</taxon>
        <taxon>Reichenbachiellaceae</taxon>
        <taxon>Ekhidna</taxon>
    </lineage>
</organism>
<evidence type="ECO:0000313" key="4">
    <source>
        <dbReference type="Proteomes" id="UP000198393"/>
    </source>
</evidence>
<dbReference type="PANTHER" id="PTHR43798">
    <property type="entry name" value="MONOACYLGLYCEROL LIPASE"/>
    <property type="match status" value="1"/>
</dbReference>
<name>A0A239LE37_EKHLU</name>
<keyword evidence="1" id="KW-0378">Hydrolase</keyword>
<dbReference type="AlphaFoldDB" id="A0A239LE37"/>
<accession>A0A239LE37</accession>
<dbReference type="Pfam" id="PF00561">
    <property type="entry name" value="Abhydrolase_1"/>
    <property type="match status" value="1"/>
</dbReference>
<protein>
    <submittedName>
        <fullName evidence="3">Pimeloyl-ACP methyl ester carboxylesterase</fullName>
    </submittedName>
</protein>
<evidence type="ECO:0000259" key="2">
    <source>
        <dbReference type="Pfam" id="PF00561"/>
    </source>
</evidence>
<dbReference type="PRINTS" id="PR00111">
    <property type="entry name" value="ABHYDROLASE"/>
</dbReference>
<dbReference type="EMBL" id="FZPD01000005">
    <property type="protein sequence ID" value="SNT28168.1"/>
    <property type="molecule type" value="Genomic_DNA"/>
</dbReference>
<dbReference type="InterPro" id="IPR029058">
    <property type="entry name" value="AB_hydrolase_fold"/>
</dbReference>
<feature type="domain" description="AB hydrolase-1" evidence="2">
    <location>
        <begin position="55"/>
        <end position="154"/>
    </location>
</feature>
<proteinExistence type="predicted"/>
<dbReference type="Gene3D" id="3.40.50.1820">
    <property type="entry name" value="alpha/beta hydrolase"/>
    <property type="match status" value="1"/>
</dbReference>
<dbReference type="OrthoDB" id="9780932at2"/>
<evidence type="ECO:0000256" key="1">
    <source>
        <dbReference type="ARBA" id="ARBA00022801"/>
    </source>
</evidence>
<dbReference type="Proteomes" id="UP000198393">
    <property type="component" value="Unassembled WGS sequence"/>
</dbReference>
<evidence type="ECO:0000313" key="3">
    <source>
        <dbReference type="EMBL" id="SNT28168.1"/>
    </source>
</evidence>
<dbReference type="GO" id="GO:0016787">
    <property type="term" value="F:hydrolase activity"/>
    <property type="evidence" value="ECO:0007669"/>
    <property type="project" value="UniProtKB-KW"/>
</dbReference>